<evidence type="ECO:0000256" key="6">
    <source>
        <dbReference type="ARBA" id="ARBA00022840"/>
    </source>
</evidence>
<organism evidence="14 15">
    <name type="scientific">Halteria grandinella</name>
    <dbReference type="NCBI Taxonomy" id="5974"/>
    <lineage>
        <taxon>Eukaryota</taxon>
        <taxon>Sar</taxon>
        <taxon>Alveolata</taxon>
        <taxon>Ciliophora</taxon>
        <taxon>Intramacronucleata</taxon>
        <taxon>Spirotrichea</taxon>
        <taxon>Stichotrichia</taxon>
        <taxon>Sporadotrichida</taxon>
        <taxon>Halteriidae</taxon>
        <taxon>Halteria</taxon>
    </lineage>
</organism>
<dbReference type="Proteomes" id="UP000785679">
    <property type="component" value="Unassembled WGS sequence"/>
</dbReference>
<feature type="compositionally biased region" description="Polar residues" evidence="12">
    <location>
        <begin position="37"/>
        <end position="54"/>
    </location>
</feature>
<gene>
    <name evidence="14" type="ORF">FGO68_gene1437</name>
</gene>
<dbReference type="AlphaFoldDB" id="A0A8J8NFS4"/>
<feature type="cross-link" description="Glycyl lysine isopeptide (Lys-Gly) (interchain with G-Cter in SUMO2)" evidence="9">
    <location>
        <position position="200"/>
    </location>
</feature>
<reference evidence="14" key="1">
    <citation type="submission" date="2019-06" db="EMBL/GenBank/DDBJ databases">
        <authorList>
            <person name="Zheng W."/>
        </authorList>
    </citation>
    <scope>NUCLEOTIDE SEQUENCE</scope>
    <source>
        <strain evidence="14">QDHG01</strain>
    </source>
</reference>
<dbReference type="PROSITE" id="PS00107">
    <property type="entry name" value="PROTEIN_KINASE_ATP"/>
    <property type="match status" value="1"/>
</dbReference>
<evidence type="ECO:0000313" key="15">
    <source>
        <dbReference type="Proteomes" id="UP000785679"/>
    </source>
</evidence>
<feature type="binding site" evidence="8 10">
    <location>
        <position position="100"/>
    </location>
    <ligand>
        <name>ATP</name>
        <dbReference type="ChEBI" id="CHEBI:30616"/>
    </ligand>
</feature>
<evidence type="ECO:0000256" key="5">
    <source>
        <dbReference type="ARBA" id="ARBA00022777"/>
    </source>
</evidence>
<proteinExistence type="inferred from homology"/>
<dbReference type="Pfam" id="PF00069">
    <property type="entry name" value="Pkinase"/>
    <property type="match status" value="1"/>
</dbReference>
<dbReference type="InterPro" id="IPR017441">
    <property type="entry name" value="Protein_kinase_ATP_BS"/>
</dbReference>
<dbReference type="EMBL" id="RRYP01017923">
    <property type="protein sequence ID" value="TNV73874.1"/>
    <property type="molecule type" value="Genomic_DNA"/>
</dbReference>
<comment type="caution">
    <text evidence="14">The sequence shown here is derived from an EMBL/GenBank/DDBJ whole genome shotgun (WGS) entry which is preliminary data.</text>
</comment>
<dbReference type="GO" id="GO:0004674">
    <property type="term" value="F:protein serine/threonine kinase activity"/>
    <property type="evidence" value="ECO:0007669"/>
    <property type="project" value="UniProtKB-KW"/>
</dbReference>
<evidence type="ECO:0000256" key="2">
    <source>
        <dbReference type="ARBA" id="ARBA00022527"/>
    </source>
</evidence>
<evidence type="ECO:0000256" key="3">
    <source>
        <dbReference type="ARBA" id="ARBA00022679"/>
    </source>
</evidence>
<feature type="domain" description="Protein kinase" evidence="13">
    <location>
        <begin position="71"/>
        <end position="328"/>
    </location>
</feature>
<evidence type="ECO:0000256" key="12">
    <source>
        <dbReference type="SAM" id="MobiDB-lite"/>
    </source>
</evidence>
<keyword evidence="5" id="KW-0418">Kinase</keyword>
<feature type="binding site" evidence="8">
    <location>
        <position position="217"/>
    </location>
    <ligand>
        <name>ATP</name>
        <dbReference type="ChEBI" id="CHEBI:30616"/>
    </ligand>
</feature>
<keyword evidence="6 8" id="KW-0067">ATP-binding</keyword>
<evidence type="ECO:0000256" key="4">
    <source>
        <dbReference type="ARBA" id="ARBA00022741"/>
    </source>
</evidence>
<dbReference type="InterPro" id="IPR030616">
    <property type="entry name" value="Aur-like"/>
</dbReference>
<keyword evidence="2 11" id="KW-0723">Serine/threonine-protein kinase</keyword>
<dbReference type="PANTHER" id="PTHR24350">
    <property type="entry name" value="SERINE/THREONINE-PROTEIN KINASE IAL-RELATED"/>
    <property type="match status" value="1"/>
</dbReference>
<dbReference type="OrthoDB" id="449424at2759"/>
<accession>A0A8J8NFS4</accession>
<sequence length="362" mass="41406">MAIIRDKAASQNPLQDDISPKESSLRPSSSLQKRLQTAQPQKKLTSPISSTQDNGENHNYGALNYTNIADYRFGKVLGQGAYAVVKEAQHRSSMHTVAVKVYDKYKLTDVQRRKGVQREIRLMRRLAQHENIVQLYDAIDTQRQIYLIMEHVEGQCLQQMMKFRHQRRLSSETEAARMFAQIMSAVEAMHLMDVAHRDIKMENILVEARSGRVKVIDFGFSCLSKERLKVFCGTPSYMSPEIVSKKEYFGGPADIWACGVLLFTLICGTFPFKSITTEKELFRKINRGIFTYTLPDVSSEAKDLIKQMLNVEPSERPNASMVLQHQWFRSNGCFKNKSCTLMDSSELAENTTQEEVEQKTQL</sequence>
<feature type="active site" description="Proton acceptor" evidence="7">
    <location>
        <position position="198"/>
    </location>
</feature>
<dbReference type="FunFam" id="1.10.510.10:FF:000571">
    <property type="entry name" value="Maternal embryonic leucine zipper kinase"/>
    <property type="match status" value="1"/>
</dbReference>
<evidence type="ECO:0000256" key="1">
    <source>
        <dbReference type="ARBA" id="ARBA00011245"/>
    </source>
</evidence>
<comment type="subunit">
    <text evidence="1">Monomer.</text>
</comment>
<dbReference type="FunFam" id="3.30.200.20:FF:000042">
    <property type="entry name" value="Aurora kinase A"/>
    <property type="match status" value="1"/>
</dbReference>
<feature type="region of interest" description="Disordered" evidence="12">
    <location>
        <begin position="1"/>
        <end position="57"/>
    </location>
</feature>
<dbReference type="InterPro" id="IPR000719">
    <property type="entry name" value="Prot_kinase_dom"/>
</dbReference>
<evidence type="ECO:0000259" key="13">
    <source>
        <dbReference type="PROSITE" id="PS50011"/>
    </source>
</evidence>
<comment type="similarity">
    <text evidence="11">Belongs to the protein kinase superfamily.</text>
</comment>
<dbReference type="SMART" id="SM00220">
    <property type="entry name" value="S_TKc"/>
    <property type="match status" value="1"/>
</dbReference>
<protein>
    <recommendedName>
        <fullName evidence="13">Protein kinase domain-containing protein</fullName>
    </recommendedName>
</protein>
<dbReference type="PROSITE" id="PS50011">
    <property type="entry name" value="PROTEIN_KINASE_DOM"/>
    <property type="match status" value="1"/>
</dbReference>
<dbReference type="SUPFAM" id="SSF56112">
    <property type="entry name" value="Protein kinase-like (PK-like)"/>
    <property type="match status" value="1"/>
</dbReference>
<dbReference type="PROSITE" id="PS00108">
    <property type="entry name" value="PROTEIN_KINASE_ST"/>
    <property type="match status" value="1"/>
</dbReference>
<dbReference type="Gene3D" id="1.10.510.10">
    <property type="entry name" value="Transferase(Phosphotransferase) domain 1"/>
    <property type="match status" value="1"/>
</dbReference>
<evidence type="ECO:0000313" key="14">
    <source>
        <dbReference type="EMBL" id="TNV73874.1"/>
    </source>
</evidence>
<feature type="binding site" evidence="8">
    <location>
        <begin position="202"/>
        <end position="203"/>
    </location>
    <ligand>
        <name>ATP</name>
        <dbReference type="ChEBI" id="CHEBI:30616"/>
    </ligand>
</feature>
<evidence type="ECO:0000256" key="11">
    <source>
        <dbReference type="RuleBase" id="RU000304"/>
    </source>
</evidence>
<keyword evidence="15" id="KW-1185">Reference proteome</keyword>
<evidence type="ECO:0000256" key="9">
    <source>
        <dbReference type="PIRSR" id="PIRSR630616-3"/>
    </source>
</evidence>
<feature type="compositionally biased region" description="Low complexity" evidence="12">
    <location>
        <begin position="25"/>
        <end position="36"/>
    </location>
</feature>
<dbReference type="GO" id="GO:0005524">
    <property type="term" value="F:ATP binding"/>
    <property type="evidence" value="ECO:0007669"/>
    <property type="project" value="UniProtKB-UniRule"/>
</dbReference>
<keyword evidence="3" id="KW-0808">Transferase</keyword>
<evidence type="ECO:0000256" key="7">
    <source>
        <dbReference type="PIRSR" id="PIRSR630616-1"/>
    </source>
</evidence>
<name>A0A8J8NFS4_HALGN</name>
<dbReference type="InterPro" id="IPR011009">
    <property type="entry name" value="Kinase-like_dom_sf"/>
</dbReference>
<keyword evidence="4 8" id="KW-0547">Nucleotide-binding</keyword>
<dbReference type="CDD" id="cd14003">
    <property type="entry name" value="STKc_AMPK-like"/>
    <property type="match status" value="1"/>
</dbReference>
<evidence type="ECO:0000256" key="10">
    <source>
        <dbReference type="PROSITE-ProRule" id="PRU10141"/>
    </source>
</evidence>
<dbReference type="InterPro" id="IPR008271">
    <property type="entry name" value="Ser/Thr_kinase_AS"/>
</dbReference>
<evidence type="ECO:0000256" key="8">
    <source>
        <dbReference type="PIRSR" id="PIRSR630616-2"/>
    </source>
</evidence>